<dbReference type="PANTHER" id="PTHR39322">
    <property type="entry name" value="ACYL-HOMOSERINE-LACTONE SYNTHASE"/>
    <property type="match status" value="1"/>
</dbReference>
<dbReference type="GO" id="GO:0061579">
    <property type="term" value="F:N-acyl homoserine lactone synthase activity"/>
    <property type="evidence" value="ECO:0007669"/>
    <property type="project" value="UniProtKB-EC"/>
</dbReference>
<evidence type="ECO:0000256" key="1">
    <source>
        <dbReference type="ARBA" id="ARBA00012340"/>
    </source>
</evidence>
<dbReference type="InterPro" id="IPR016181">
    <property type="entry name" value="Acyl_CoA_acyltransferase"/>
</dbReference>
<protein>
    <recommendedName>
        <fullName evidence="1">acyl-homoserine-lactone synthase</fullName>
        <ecNumber evidence="1">2.3.1.184</ecNumber>
    </recommendedName>
</protein>
<feature type="region of interest" description="Disordered" evidence="8">
    <location>
        <begin position="227"/>
        <end position="264"/>
    </location>
</feature>
<keyword evidence="4" id="KW-0949">S-adenosyl-L-methionine</keyword>
<dbReference type="RefSeq" id="WP_207183730.1">
    <property type="nucleotide sequence ID" value="NZ_AP024146.1"/>
</dbReference>
<keyword evidence="5 7" id="KW-0071">Autoinducer synthesis</keyword>
<dbReference type="Pfam" id="PF00765">
    <property type="entry name" value="Autoind_synth"/>
    <property type="match status" value="1"/>
</dbReference>
<keyword evidence="3" id="KW-0808">Transferase</keyword>
<evidence type="ECO:0000256" key="7">
    <source>
        <dbReference type="PROSITE-ProRule" id="PRU00533"/>
    </source>
</evidence>
<evidence type="ECO:0000313" key="9">
    <source>
        <dbReference type="EMBL" id="BCM87680.1"/>
    </source>
</evidence>
<name>A0A8H9CAQ1_9HYPH</name>
<evidence type="ECO:0000256" key="6">
    <source>
        <dbReference type="ARBA" id="ARBA00048576"/>
    </source>
</evidence>
<proteinExistence type="inferred from homology"/>
<keyword evidence="2 7" id="KW-0673">Quorum sensing</keyword>
<dbReference type="AlphaFoldDB" id="A0A8H9CAQ1"/>
<dbReference type="InterPro" id="IPR018311">
    <property type="entry name" value="Autoind_synth_CS"/>
</dbReference>
<accession>A0A8H9CAQ1</accession>
<dbReference type="Proteomes" id="UP000663508">
    <property type="component" value="Plasmid pVL1_1"/>
</dbReference>
<dbReference type="PANTHER" id="PTHR39322:SF1">
    <property type="entry name" value="ISOVALERYL-HOMOSERINE LACTONE SYNTHASE"/>
    <property type="match status" value="1"/>
</dbReference>
<sequence>MFVQIDTAQTIDFALRETMLRLRKRVFCEQLGWDIPHCNGQEADIFDFNKCLYLNWLSGLGGDLFGSVRLIPLSEDNLLTTVFKSSVDEGHQAALSRSTRVWEATRLCLDETMFNAQDRPLALIKLLFSLFLACRTIGIERLLCNCDAIVFRRYRSLGLTIDWLGATPDFRHGAVCCLSVAISDQNVGVLDALAREAGAAPVVFNGLGIAAAVALIREHDLAPVWNTDHRGTKPTARTKRRVSRATKQLPLSVSHSMKTGSRLT</sequence>
<dbReference type="PROSITE" id="PS00949">
    <property type="entry name" value="AUTOINDUCER_SYNTH_1"/>
    <property type="match status" value="1"/>
</dbReference>
<evidence type="ECO:0000256" key="8">
    <source>
        <dbReference type="SAM" id="MobiDB-lite"/>
    </source>
</evidence>
<reference evidence="9" key="1">
    <citation type="submission" date="2020-11" db="EMBL/GenBank/DDBJ databases">
        <title>Complete genome sequence of a novel pathogenic Methylobacterium strain isolated from rice in Vietnam.</title>
        <authorList>
            <person name="Lai K."/>
            <person name="Okazaki S."/>
            <person name="Higashi K."/>
            <person name="Mori H."/>
            <person name="Toyoda A."/>
            <person name="Kurokawa K."/>
        </authorList>
    </citation>
    <scope>NUCLEOTIDE SEQUENCE</scope>
    <source>
        <strain evidence="9">VL1</strain>
        <plasmid evidence="9">pVL1_1</plasmid>
    </source>
</reference>
<geneLocation type="plasmid" evidence="9 10">
    <name>pVL1_1</name>
</geneLocation>
<evidence type="ECO:0000256" key="3">
    <source>
        <dbReference type="ARBA" id="ARBA00022679"/>
    </source>
</evidence>
<gene>
    <name evidence="9" type="ORF">mvi_61410</name>
</gene>
<dbReference type="SUPFAM" id="SSF55729">
    <property type="entry name" value="Acyl-CoA N-acyltransferases (Nat)"/>
    <property type="match status" value="1"/>
</dbReference>
<dbReference type="EC" id="2.3.1.184" evidence="1"/>
<dbReference type="EMBL" id="AP024146">
    <property type="protein sequence ID" value="BCM87680.1"/>
    <property type="molecule type" value="Genomic_DNA"/>
</dbReference>
<dbReference type="GO" id="GO:0009372">
    <property type="term" value="P:quorum sensing"/>
    <property type="evidence" value="ECO:0007669"/>
    <property type="project" value="UniProtKB-UniRule"/>
</dbReference>
<comment type="similarity">
    <text evidence="7">Belongs to the autoinducer synthase family.</text>
</comment>
<organism evidence="9 10">
    <name type="scientific">Methylobacterium indicum</name>
    <dbReference type="NCBI Taxonomy" id="1775910"/>
    <lineage>
        <taxon>Bacteria</taxon>
        <taxon>Pseudomonadati</taxon>
        <taxon>Pseudomonadota</taxon>
        <taxon>Alphaproteobacteria</taxon>
        <taxon>Hyphomicrobiales</taxon>
        <taxon>Methylobacteriaceae</taxon>
        <taxon>Methylobacterium</taxon>
    </lineage>
</organism>
<evidence type="ECO:0000256" key="2">
    <source>
        <dbReference type="ARBA" id="ARBA00022654"/>
    </source>
</evidence>
<evidence type="ECO:0000256" key="5">
    <source>
        <dbReference type="ARBA" id="ARBA00022929"/>
    </source>
</evidence>
<keyword evidence="9" id="KW-0614">Plasmid</keyword>
<dbReference type="InterPro" id="IPR001690">
    <property type="entry name" value="Autoind_synthase"/>
</dbReference>
<feature type="compositionally biased region" description="Polar residues" evidence="8">
    <location>
        <begin position="245"/>
        <end position="264"/>
    </location>
</feature>
<evidence type="ECO:0000313" key="10">
    <source>
        <dbReference type="Proteomes" id="UP000663508"/>
    </source>
</evidence>
<dbReference type="KEGG" id="mind:mvi_61410"/>
<evidence type="ECO:0000256" key="4">
    <source>
        <dbReference type="ARBA" id="ARBA00022691"/>
    </source>
</evidence>
<comment type="catalytic activity">
    <reaction evidence="6">
        <text>a fatty acyl-[ACP] + S-adenosyl-L-methionine = an N-acyl-L-homoserine lactone + S-methyl-5'-thioadenosine + holo-[ACP] + H(+)</text>
        <dbReference type="Rhea" id="RHEA:10096"/>
        <dbReference type="Rhea" id="RHEA-COMP:9685"/>
        <dbReference type="Rhea" id="RHEA-COMP:14125"/>
        <dbReference type="ChEBI" id="CHEBI:15378"/>
        <dbReference type="ChEBI" id="CHEBI:17509"/>
        <dbReference type="ChEBI" id="CHEBI:55474"/>
        <dbReference type="ChEBI" id="CHEBI:59789"/>
        <dbReference type="ChEBI" id="CHEBI:64479"/>
        <dbReference type="ChEBI" id="CHEBI:138651"/>
        <dbReference type="EC" id="2.3.1.184"/>
    </reaction>
</comment>
<dbReference type="GO" id="GO:0007165">
    <property type="term" value="P:signal transduction"/>
    <property type="evidence" value="ECO:0007669"/>
    <property type="project" value="TreeGrafter"/>
</dbReference>
<dbReference type="PROSITE" id="PS51187">
    <property type="entry name" value="AUTOINDUCER_SYNTH_2"/>
    <property type="match status" value="1"/>
</dbReference>
<dbReference type="Gene3D" id="3.40.630.30">
    <property type="match status" value="1"/>
</dbReference>